<sequence length="159" mass="16659">DAARPGARSAFRPRGGERGADGGTRRRRRRGELRGPVPRRRRLGGAGAGALPGHDGAGHRRHRRGGLRALAAFRLHGGPPRRPHPAGGADRAGADRLGSPRGGAGELRLPDRLAQDRRPLLEARGVRGRQGRALGGGQGGGRRGGGPLGARRRRERGGL</sequence>
<feature type="compositionally biased region" description="Gly residues" evidence="1">
    <location>
        <begin position="133"/>
        <end position="148"/>
    </location>
</feature>
<accession>A0A6J4J3D6</accession>
<dbReference type="EMBL" id="CADCTG010000231">
    <property type="protein sequence ID" value="CAA9269372.1"/>
    <property type="molecule type" value="Genomic_DNA"/>
</dbReference>
<feature type="compositionally biased region" description="Basic residues" evidence="1">
    <location>
        <begin position="150"/>
        <end position="159"/>
    </location>
</feature>
<feature type="compositionally biased region" description="Low complexity" evidence="1">
    <location>
        <begin position="85"/>
        <end position="97"/>
    </location>
</feature>
<evidence type="ECO:0000256" key="1">
    <source>
        <dbReference type="SAM" id="MobiDB-lite"/>
    </source>
</evidence>
<organism evidence="2">
    <name type="scientific">uncultured Acetobacteraceae bacterium</name>
    <dbReference type="NCBI Taxonomy" id="169975"/>
    <lineage>
        <taxon>Bacteria</taxon>
        <taxon>Pseudomonadati</taxon>
        <taxon>Pseudomonadota</taxon>
        <taxon>Alphaproteobacteria</taxon>
        <taxon>Acetobacterales</taxon>
        <taxon>Acetobacteraceae</taxon>
        <taxon>environmental samples</taxon>
    </lineage>
</organism>
<gene>
    <name evidence="2" type="ORF">AVDCRST_MAG08-3108</name>
</gene>
<feature type="non-terminal residue" evidence="2">
    <location>
        <position position="1"/>
    </location>
</feature>
<name>A0A6J4J3D6_9PROT</name>
<feature type="non-terminal residue" evidence="2">
    <location>
        <position position="159"/>
    </location>
</feature>
<dbReference type="EC" id="2.8.1.12" evidence="2"/>
<feature type="compositionally biased region" description="Basic and acidic residues" evidence="1">
    <location>
        <begin position="14"/>
        <end position="24"/>
    </location>
</feature>
<keyword evidence="2" id="KW-0808">Transferase</keyword>
<protein>
    <submittedName>
        <fullName evidence="2">Molybdopterin synthase catalytic subunit MoaE</fullName>
        <ecNumber evidence="2">2.8.1.12</ecNumber>
    </submittedName>
</protein>
<proteinExistence type="predicted"/>
<feature type="compositionally biased region" description="Basic residues" evidence="1">
    <location>
        <begin position="25"/>
        <end position="43"/>
    </location>
</feature>
<dbReference type="AlphaFoldDB" id="A0A6J4J3D6"/>
<feature type="compositionally biased region" description="Low complexity" evidence="1">
    <location>
        <begin position="67"/>
        <end position="78"/>
    </location>
</feature>
<evidence type="ECO:0000313" key="2">
    <source>
        <dbReference type="EMBL" id="CAA9269372.1"/>
    </source>
</evidence>
<feature type="compositionally biased region" description="Basic and acidic residues" evidence="1">
    <location>
        <begin position="108"/>
        <end position="125"/>
    </location>
</feature>
<dbReference type="GO" id="GO:0030366">
    <property type="term" value="F:molybdopterin synthase activity"/>
    <property type="evidence" value="ECO:0007669"/>
    <property type="project" value="UniProtKB-EC"/>
</dbReference>
<feature type="region of interest" description="Disordered" evidence="1">
    <location>
        <begin position="1"/>
        <end position="159"/>
    </location>
</feature>
<reference evidence="2" key="1">
    <citation type="submission" date="2020-02" db="EMBL/GenBank/DDBJ databases">
        <authorList>
            <person name="Meier V. D."/>
        </authorList>
    </citation>
    <scope>NUCLEOTIDE SEQUENCE</scope>
    <source>
        <strain evidence="2">AVDCRST_MAG08</strain>
    </source>
</reference>